<feature type="short sequence motif" description="'HIGH' region" evidence="10">
    <location>
        <begin position="45"/>
        <end position="54"/>
    </location>
</feature>
<feature type="short sequence motif" description="'KMSKS' region" evidence="10">
    <location>
        <begin position="229"/>
        <end position="233"/>
    </location>
</feature>
<dbReference type="RefSeq" id="WP_136083267.1">
    <property type="nucleotide sequence ID" value="NZ_CAAHFG010000005.1"/>
</dbReference>
<dbReference type="InterPro" id="IPR036986">
    <property type="entry name" value="S4_RNA-bd_sf"/>
</dbReference>
<dbReference type="AlphaFoldDB" id="A0A6C2UC85"/>
<dbReference type="EMBL" id="CAAHFG010000005">
    <property type="protein sequence ID" value="VGO17802.1"/>
    <property type="molecule type" value="Genomic_DNA"/>
</dbReference>
<sequence>MNIEEQLDFLASRAVDFINRDDLKKKLEKCAAEGRGLRVKYGADPSAPDIHLGHVVGLNKLREFQDAGHTVVFIIGDFTGMIGDPSGKSATRPALSKEQVAKNAESYKEQVFKILDPEKTEVRFNSEWLGEMKFEDVIRLTAHVTVAQLLARDDFSKRYADNRPISLVEFLYPLVQAYDSVMVEADIELGGTDQLFNLLLGRELQKVMGQEPQCVMTLPLIEGLDGVQKMSKSLHNYVGVDEAPRDMYGKLMSVPDDLMWKYFEYILCWPKDKVQETHAKVAGGELHPRVVKDMLGQEVVARFIGADEAKAASEEFTRIFAQKELPDEIPEVVVPAEEIGLLNLMVLAGLCKSNGEARRLVKQGAVKINDEKVDDERAQIIPEDGMIIRSGKRGFAQVTIG</sequence>
<comment type="similarity">
    <text evidence="10">Belongs to the class-I aminoacyl-tRNA synthetase family. TyrS type 2 subfamily.</text>
</comment>
<comment type="catalytic activity">
    <reaction evidence="9 10">
        <text>tRNA(Tyr) + L-tyrosine + ATP = L-tyrosyl-tRNA(Tyr) + AMP + diphosphate + H(+)</text>
        <dbReference type="Rhea" id="RHEA:10220"/>
        <dbReference type="Rhea" id="RHEA-COMP:9706"/>
        <dbReference type="Rhea" id="RHEA-COMP:9707"/>
        <dbReference type="ChEBI" id="CHEBI:15378"/>
        <dbReference type="ChEBI" id="CHEBI:30616"/>
        <dbReference type="ChEBI" id="CHEBI:33019"/>
        <dbReference type="ChEBI" id="CHEBI:58315"/>
        <dbReference type="ChEBI" id="CHEBI:78442"/>
        <dbReference type="ChEBI" id="CHEBI:78536"/>
        <dbReference type="ChEBI" id="CHEBI:456215"/>
        <dbReference type="EC" id="6.1.1.1"/>
    </reaction>
</comment>
<dbReference type="GO" id="GO:0003723">
    <property type="term" value="F:RNA binding"/>
    <property type="evidence" value="ECO:0007669"/>
    <property type="project" value="UniProtKB-KW"/>
</dbReference>
<dbReference type="GO" id="GO:0005524">
    <property type="term" value="F:ATP binding"/>
    <property type="evidence" value="ECO:0007669"/>
    <property type="project" value="UniProtKB-UniRule"/>
</dbReference>
<evidence type="ECO:0000313" key="14">
    <source>
        <dbReference type="Proteomes" id="UP000366872"/>
    </source>
</evidence>
<name>A0A6C2UC85_PONDE</name>
<reference evidence="13 14" key="1">
    <citation type="submission" date="2019-04" db="EMBL/GenBank/DDBJ databases">
        <authorList>
            <person name="Van Vliet M D."/>
        </authorList>
    </citation>
    <scope>NUCLEOTIDE SEQUENCE [LARGE SCALE GENOMIC DNA]</scope>
    <source>
        <strain evidence="13 14">F1</strain>
    </source>
</reference>
<comment type="function">
    <text evidence="10">Catalyzes the attachment of tyrosine to tRNA(Tyr) in a two-step reaction: tyrosine is first activated by ATP to form Tyr-AMP and then transferred to the acceptor end of tRNA(Tyr).</text>
</comment>
<evidence type="ECO:0000256" key="3">
    <source>
        <dbReference type="ARBA" id="ARBA00022598"/>
    </source>
</evidence>
<dbReference type="GO" id="GO:0005829">
    <property type="term" value="C:cytosol"/>
    <property type="evidence" value="ECO:0007669"/>
    <property type="project" value="TreeGrafter"/>
</dbReference>
<evidence type="ECO:0000256" key="2">
    <source>
        <dbReference type="ARBA" id="ARBA00022490"/>
    </source>
</evidence>
<dbReference type="SUPFAM" id="SSF55174">
    <property type="entry name" value="Alpha-L RNA-binding motif"/>
    <property type="match status" value="1"/>
</dbReference>
<evidence type="ECO:0000256" key="10">
    <source>
        <dbReference type="HAMAP-Rule" id="MF_02007"/>
    </source>
</evidence>
<dbReference type="Gene3D" id="1.10.240.10">
    <property type="entry name" value="Tyrosyl-Transfer RNA Synthetase"/>
    <property type="match status" value="1"/>
</dbReference>
<keyword evidence="8 10" id="KW-0030">Aminoacyl-tRNA synthetase</keyword>
<dbReference type="InterPro" id="IPR014729">
    <property type="entry name" value="Rossmann-like_a/b/a_fold"/>
</dbReference>
<evidence type="ECO:0000256" key="8">
    <source>
        <dbReference type="ARBA" id="ARBA00023146"/>
    </source>
</evidence>
<evidence type="ECO:0000259" key="12">
    <source>
        <dbReference type="Pfam" id="PF22421"/>
    </source>
</evidence>
<keyword evidence="3 10" id="KW-0436">Ligase</keyword>
<dbReference type="Pfam" id="PF22421">
    <property type="entry name" value="SYY_C-terminal"/>
    <property type="match status" value="1"/>
</dbReference>
<dbReference type="InterPro" id="IPR054608">
    <property type="entry name" value="SYY-like_C"/>
</dbReference>
<comment type="subunit">
    <text evidence="1 10">Homodimer.</text>
</comment>
<keyword evidence="6 11" id="KW-0694">RNA-binding</keyword>
<keyword evidence="2 10" id="KW-0963">Cytoplasm</keyword>
<organism evidence="13 14">
    <name type="scientific">Pontiella desulfatans</name>
    <dbReference type="NCBI Taxonomy" id="2750659"/>
    <lineage>
        <taxon>Bacteria</taxon>
        <taxon>Pseudomonadati</taxon>
        <taxon>Kiritimatiellota</taxon>
        <taxon>Kiritimatiellia</taxon>
        <taxon>Kiritimatiellales</taxon>
        <taxon>Pontiellaceae</taxon>
        <taxon>Pontiella</taxon>
    </lineage>
</organism>
<dbReference type="InterPro" id="IPR002307">
    <property type="entry name" value="Tyr-tRNA-ligase"/>
</dbReference>
<dbReference type="EC" id="6.1.1.1" evidence="10"/>
<proteinExistence type="inferred from homology"/>
<keyword evidence="7 10" id="KW-0648">Protein biosynthesis</keyword>
<keyword evidence="14" id="KW-1185">Reference proteome</keyword>
<dbReference type="Proteomes" id="UP000366872">
    <property type="component" value="Unassembled WGS sequence"/>
</dbReference>
<feature type="binding site" evidence="10">
    <location>
        <position position="232"/>
    </location>
    <ligand>
        <name>ATP</name>
        <dbReference type="ChEBI" id="CHEBI:30616"/>
    </ligand>
</feature>
<dbReference type="Pfam" id="PF00579">
    <property type="entry name" value="tRNA-synt_1b"/>
    <property type="match status" value="1"/>
</dbReference>
<dbReference type="PANTHER" id="PTHR11766">
    <property type="entry name" value="TYROSYL-TRNA SYNTHETASE"/>
    <property type="match status" value="1"/>
</dbReference>
<dbReference type="FunFam" id="3.10.290.10:FF:000022">
    <property type="entry name" value="Tyrosine--tRNA ligase"/>
    <property type="match status" value="1"/>
</dbReference>
<evidence type="ECO:0000256" key="6">
    <source>
        <dbReference type="ARBA" id="ARBA00022884"/>
    </source>
</evidence>
<dbReference type="PROSITE" id="PS00178">
    <property type="entry name" value="AA_TRNA_LIGASE_I"/>
    <property type="match status" value="1"/>
</dbReference>
<keyword evidence="5 10" id="KW-0067">ATP-binding</keyword>
<dbReference type="GO" id="GO:0004831">
    <property type="term" value="F:tyrosine-tRNA ligase activity"/>
    <property type="evidence" value="ECO:0007669"/>
    <property type="project" value="UniProtKB-UniRule"/>
</dbReference>
<comment type="subcellular location">
    <subcellularLocation>
        <location evidence="10">Cytoplasm</location>
    </subcellularLocation>
</comment>
<evidence type="ECO:0000256" key="9">
    <source>
        <dbReference type="ARBA" id="ARBA00048248"/>
    </source>
</evidence>
<dbReference type="CDD" id="cd00165">
    <property type="entry name" value="S4"/>
    <property type="match status" value="1"/>
</dbReference>
<dbReference type="PROSITE" id="PS50889">
    <property type="entry name" value="S4"/>
    <property type="match status" value="1"/>
</dbReference>
<dbReference type="Gene3D" id="3.40.50.620">
    <property type="entry name" value="HUPs"/>
    <property type="match status" value="1"/>
</dbReference>
<evidence type="ECO:0000256" key="11">
    <source>
        <dbReference type="PROSITE-ProRule" id="PRU00182"/>
    </source>
</evidence>
<dbReference type="FunFam" id="3.40.50.620:FF:000061">
    <property type="entry name" value="Tyrosine--tRNA ligase"/>
    <property type="match status" value="1"/>
</dbReference>
<feature type="domain" description="Tyrosine--tRNA ligase SYY-like C-terminal" evidence="12">
    <location>
        <begin position="325"/>
        <end position="395"/>
    </location>
</feature>
<evidence type="ECO:0000313" key="13">
    <source>
        <dbReference type="EMBL" id="VGO17802.1"/>
    </source>
</evidence>
<dbReference type="InterPro" id="IPR024108">
    <property type="entry name" value="Tyr-tRNA-ligase_bac_2"/>
</dbReference>
<evidence type="ECO:0000256" key="1">
    <source>
        <dbReference type="ARBA" id="ARBA00011738"/>
    </source>
</evidence>
<protein>
    <recommendedName>
        <fullName evidence="10">Tyrosine--tRNA ligase</fullName>
        <ecNumber evidence="10">6.1.1.1</ecNumber>
    </recommendedName>
    <alternativeName>
        <fullName evidence="10">Tyrosyl-tRNA synthetase</fullName>
        <shortName evidence="10">TyrRS</shortName>
    </alternativeName>
</protein>
<evidence type="ECO:0000256" key="7">
    <source>
        <dbReference type="ARBA" id="ARBA00022917"/>
    </source>
</evidence>
<keyword evidence="4 10" id="KW-0547">Nucleotide-binding</keyword>
<dbReference type="CDD" id="cd00805">
    <property type="entry name" value="TyrRS_core"/>
    <property type="match status" value="1"/>
</dbReference>
<dbReference type="SUPFAM" id="SSF52374">
    <property type="entry name" value="Nucleotidylyl transferase"/>
    <property type="match status" value="1"/>
</dbReference>
<dbReference type="PANTHER" id="PTHR11766:SF1">
    <property type="entry name" value="TYROSINE--TRNA LIGASE"/>
    <property type="match status" value="1"/>
</dbReference>
<dbReference type="Gene3D" id="3.10.290.10">
    <property type="entry name" value="RNA-binding S4 domain"/>
    <property type="match status" value="1"/>
</dbReference>
<gene>
    <name evidence="10 13" type="primary">tyrS</name>
    <name evidence="13" type="ORF">PDESU_06404</name>
</gene>
<evidence type="ECO:0000256" key="5">
    <source>
        <dbReference type="ARBA" id="ARBA00022840"/>
    </source>
</evidence>
<evidence type="ECO:0000256" key="4">
    <source>
        <dbReference type="ARBA" id="ARBA00022741"/>
    </source>
</evidence>
<accession>A0A6C2UC85</accession>
<dbReference type="PRINTS" id="PR01040">
    <property type="entry name" value="TRNASYNTHTYR"/>
</dbReference>
<dbReference type="GO" id="GO:0006437">
    <property type="term" value="P:tyrosyl-tRNA aminoacylation"/>
    <property type="evidence" value="ECO:0007669"/>
    <property type="project" value="UniProtKB-UniRule"/>
</dbReference>
<dbReference type="HAMAP" id="MF_02007">
    <property type="entry name" value="Tyr_tRNA_synth_type2"/>
    <property type="match status" value="1"/>
</dbReference>
<dbReference type="InterPro" id="IPR024088">
    <property type="entry name" value="Tyr-tRNA-ligase_bac-type"/>
</dbReference>
<dbReference type="NCBIfam" id="TIGR00234">
    <property type="entry name" value="tyrS"/>
    <property type="match status" value="1"/>
</dbReference>
<dbReference type="InterPro" id="IPR001412">
    <property type="entry name" value="aa-tRNA-synth_I_CS"/>
</dbReference>
<dbReference type="InterPro" id="IPR002305">
    <property type="entry name" value="aa-tRNA-synth_Ic"/>
</dbReference>